<dbReference type="RefSeq" id="WP_131744228.1">
    <property type="nucleotide sequence ID" value="NZ_CAAAFM010000002.1"/>
</dbReference>
<evidence type="ECO:0000256" key="11">
    <source>
        <dbReference type="ARBA" id="ARBA00023053"/>
    </source>
</evidence>
<evidence type="ECO:0000256" key="15">
    <source>
        <dbReference type="ARBA" id="ARBA00023201"/>
    </source>
</evidence>
<dbReference type="EC" id="7.2.1.1" evidence="16"/>
<feature type="transmembrane region" description="Helical" evidence="16">
    <location>
        <begin position="121"/>
        <end position="142"/>
    </location>
</feature>
<dbReference type="HAMAP" id="MF_00426">
    <property type="entry name" value="NqrB"/>
    <property type="match status" value="1"/>
</dbReference>
<dbReference type="InterPro" id="IPR010966">
    <property type="entry name" value="NqrB"/>
</dbReference>
<feature type="transmembrane region" description="Helical" evidence="16">
    <location>
        <begin position="162"/>
        <end position="181"/>
    </location>
</feature>
<proteinExistence type="inferred from homology"/>
<feature type="transmembrane region" description="Helical" evidence="16">
    <location>
        <begin position="417"/>
        <end position="437"/>
    </location>
</feature>
<feature type="modified residue" description="FMN phosphoryl threonine" evidence="16">
    <location>
        <position position="248"/>
    </location>
</feature>
<evidence type="ECO:0000256" key="14">
    <source>
        <dbReference type="ARBA" id="ARBA00023136"/>
    </source>
</evidence>
<evidence type="ECO:0000256" key="1">
    <source>
        <dbReference type="ARBA" id="ARBA00022448"/>
    </source>
</evidence>
<keyword evidence="2 16" id="KW-1003">Cell membrane</keyword>
<comment type="catalytic activity">
    <reaction evidence="16">
        <text>a ubiquinone + n Na(+)(in) + NADH + H(+) = a ubiquinol + n Na(+)(out) + NAD(+)</text>
        <dbReference type="Rhea" id="RHEA:47748"/>
        <dbReference type="Rhea" id="RHEA-COMP:9565"/>
        <dbReference type="Rhea" id="RHEA-COMP:9566"/>
        <dbReference type="ChEBI" id="CHEBI:15378"/>
        <dbReference type="ChEBI" id="CHEBI:16389"/>
        <dbReference type="ChEBI" id="CHEBI:17976"/>
        <dbReference type="ChEBI" id="CHEBI:29101"/>
        <dbReference type="ChEBI" id="CHEBI:57540"/>
        <dbReference type="ChEBI" id="CHEBI:57945"/>
        <dbReference type="EC" id="7.2.1.1"/>
    </reaction>
</comment>
<evidence type="ECO:0000256" key="13">
    <source>
        <dbReference type="ARBA" id="ARBA00023075"/>
    </source>
</evidence>
<feature type="transmembrane region" description="Helical" evidence="16">
    <location>
        <begin position="475"/>
        <end position="495"/>
    </location>
</feature>
<feature type="transmembrane region" description="Helical" evidence="16">
    <location>
        <begin position="449"/>
        <end position="469"/>
    </location>
</feature>
<keyword evidence="10 16" id="KW-0520">NAD</keyword>
<feature type="transmembrane region" description="Helical" evidence="16">
    <location>
        <begin position="54"/>
        <end position="71"/>
    </location>
</feature>
<dbReference type="PANTHER" id="PTHR30578">
    <property type="entry name" value="ELECTRON TRANSPORT COMPLEX PROTEIN RNFD"/>
    <property type="match status" value="1"/>
</dbReference>
<dbReference type="Proteomes" id="UP000683565">
    <property type="component" value="Chromosome"/>
</dbReference>
<dbReference type="Pfam" id="PF03116">
    <property type="entry name" value="NQR2_RnfD_RnfE"/>
    <property type="match status" value="1"/>
</dbReference>
<evidence type="ECO:0000256" key="6">
    <source>
        <dbReference type="ARBA" id="ARBA00022643"/>
    </source>
</evidence>
<keyword evidence="11 16" id="KW-0915">Sodium</keyword>
<evidence type="ECO:0000256" key="3">
    <source>
        <dbReference type="ARBA" id="ARBA00022519"/>
    </source>
</evidence>
<reference evidence="17" key="1">
    <citation type="submission" date="2021-01" db="EMBL/GenBank/DDBJ databases">
        <title>Chlamydial infections in birds of prey presented to California wildlife rehabilitation facilities.</title>
        <authorList>
            <person name="Seibert B.A."/>
            <person name="Keel M.K."/>
            <person name="Kelly T.R."/>
            <person name="Nilsen R.A."/>
            <person name="Pesti D.R."/>
            <person name="Ciembor P.X."/>
            <person name="Gregory C.R."/>
            <person name="Ritchie B.W."/>
            <person name="Hawkins M.G."/>
        </authorList>
    </citation>
    <scope>NUCLEOTIDE SEQUENCE [LARGE SCALE GENOMIC DNA]</scope>
    <source>
        <strain evidence="17">SWA</strain>
    </source>
</reference>
<keyword evidence="8 16" id="KW-1278">Translocase</keyword>
<keyword evidence="18" id="KW-1185">Reference proteome</keyword>
<keyword evidence="5 16" id="KW-0285">Flavoprotein</keyword>
<accession>A0ABX8LCI0</accession>
<dbReference type="EMBL" id="CP067334">
    <property type="protein sequence ID" value="QXE27864.1"/>
    <property type="molecule type" value="Genomic_DNA"/>
</dbReference>
<name>A0ABX8LCI0_9CHLA</name>
<evidence type="ECO:0000256" key="9">
    <source>
        <dbReference type="ARBA" id="ARBA00022989"/>
    </source>
</evidence>
<comment type="similarity">
    <text evidence="16">Belongs to the NqrB/RnfD family.</text>
</comment>
<keyword evidence="14 16" id="KW-0472">Membrane</keyword>
<keyword evidence="6 16" id="KW-0288">FMN</keyword>
<evidence type="ECO:0000313" key="18">
    <source>
        <dbReference type="Proteomes" id="UP000683565"/>
    </source>
</evidence>
<evidence type="ECO:0000256" key="2">
    <source>
        <dbReference type="ARBA" id="ARBA00022475"/>
    </source>
</evidence>
<comment type="cofactor">
    <cofactor evidence="16">
        <name>FMN</name>
        <dbReference type="ChEBI" id="CHEBI:58210"/>
    </cofactor>
</comment>
<keyword evidence="12 16" id="KW-0406">Ion transport</keyword>
<evidence type="ECO:0000256" key="12">
    <source>
        <dbReference type="ARBA" id="ARBA00023065"/>
    </source>
</evidence>
<evidence type="ECO:0000256" key="4">
    <source>
        <dbReference type="ARBA" id="ARBA00022553"/>
    </source>
</evidence>
<comment type="function">
    <text evidence="16">NQR complex catalyzes the reduction of ubiquinone-1 to ubiquinol by two successive reactions, coupled with the transport of Na(+) ions from the cytoplasm to the periplasm. NqrA to NqrE are probably involved in the second step, the conversion of ubisemiquinone to ubiquinol.</text>
</comment>
<dbReference type="NCBIfam" id="TIGR01937">
    <property type="entry name" value="nqrB"/>
    <property type="match status" value="1"/>
</dbReference>
<keyword evidence="15 16" id="KW-0739">Sodium transport</keyword>
<evidence type="ECO:0000313" key="17">
    <source>
        <dbReference type="EMBL" id="QXE27864.1"/>
    </source>
</evidence>
<evidence type="ECO:0000256" key="7">
    <source>
        <dbReference type="ARBA" id="ARBA00022692"/>
    </source>
</evidence>
<gene>
    <name evidence="16" type="primary">nqrB</name>
    <name evidence="17" type="ORF">JJJ19_04520</name>
</gene>
<comment type="subcellular location">
    <subcellularLocation>
        <location evidence="16">Cell membrane</location>
        <topology evidence="16">Multi-pass membrane protein</topology>
    </subcellularLocation>
</comment>
<comment type="subunit">
    <text evidence="16">Composed of six subunits; NqrA, NqrB, NqrC, NqrD, NqrE and NqrF.</text>
</comment>
<keyword evidence="4 16" id="KW-0597">Phosphoprotein</keyword>
<protein>
    <recommendedName>
        <fullName evidence="16">Na(+)-translocating NADH-quinone reductase subunit B</fullName>
        <shortName evidence="16">Na(+)-NQR subunit B</shortName>
        <shortName evidence="16">Na(+)-translocating NQR subunit B</shortName>
        <ecNumber evidence="16">7.2.1.1</ecNumber>
    </recommendedName>
    <alternativeName>
        <fullName evidence="16">NQR complex subunit B</fullName>
    </alternativeName>
    <alternativeName>
        <fullName evidence="16">NQR-1 subunit B</fullName>
    </alternativeName>
</protein>
<feature type="transmembrane region" description="Helical" evidence="16">
    <location>
        <begin position="387"/>
        <end position="405"/>
    </location>
</feature>
<keyword evidence="1 16" id="KW-0813">Transport</keyword>
<evidence type="ECO:0000256" key="10">
    <source>
        <dbReference type="ARBA" id="ARBA00023027"/>
    </source>
</evidence>
<keyword evidence="7 16" id="KW-0812">Transmembrane</keyword>
<keyword evidence="3" id="KW-0997">Cell inner membrane</keyword>
<feature type="transmembrane region" description="Helical" evidence="16">
    <location>
        <begin position="354"/>
        <end position="375"/>
    </location>
</feature>
<evidence type="ECO:0000256" key="8">
    <source>
        <dbReference type="ARBA" id="ARBA00022967"/>
    </source>
</evidence>
<keyword evidence="13 16" id="KW-0830">Ubiquinone</keyword>
<dbReference type="InterPro" id="IPR004338">
    <property type="entry name" value="NqrB/RnfD"/>
</dbReference>
<dbReference type="NCBIfam" id="NF002181">
    <property type="entry name" value="PRK01024.1"/>
    <property type="match status" value="1"/>
</dbReference>
<evidence type="ECO:0000256" key="16">
    <source>
        <dbReference type="HAMAP-Rule" id="MF_00426"/>
    </source>
</evidence>
<dbReference type="PANTHER" id="PTHR30578:SF1">
    <property type="entry name" value="NA(+)-TRANSLOCATING NADH-QUINONE REDUCTASE SUBUNIT B"/>
    <property type="match status" value="1"/>
</dbReference>
<sequence length="503" mass="55380">MLKRFVNSIWEICQKDKFQRFTPVADAIDTFCYEPIHQSSSPPFIRDAVDVKRWMMLVVIALFPATFLAIWNSGVQALVYGSGNAQLMESFLHISGFRSYLSFIFNDIGMFSVLWTGCKIFIPLLIISYSVGGACEVLFAVIRKHKIAEGLLVTGILYPLTLPPTIPYWMAALGIAFGVIVSKELFGGTGMNILNPALSGRAFLFFTFPAKMSGDVWVGSNPTHIKDSLLAMNSTAGKSIIDGFSQSTCLQTLNSTPPSVKRVHVDAIASNILHMTHVPTQNVIQSQFSIWTESHPGLMLDKLTLEQLQNFVTSPLSEGGLGLLPTQFDSAYAITDVIYGIGKFSSGNLFWGNIIGSLGETSTFACLLGAIFLVITGIASWRTMVSFGIGAFVTAWLFKIFSILIAGKHAAWAPAKFFIPAYRQLFLGGLAFGLVFMATDPVSSPTMKLAKWIYGLFIGFMTIIIRLINPAYPEGVMLAILLGNVFAPLLDYFAVRKYRRRRI</sequence>
<evidence type="ECO:0000256" key="5">
    <source>
        <dbReference type="ARBA" id="ARBA00022630"/>
    </source>
</evidence>
<organism evidence="17 18">
    <name type="scientific">Chlamydia buteonis</name>
    <dbReference type="NCBI Taxonomy" id="2494525"/>
    <lineage>
        <taxon>Bacteria</taxon>
        <taxon>Pseudomonadati</taxon>
        <taxon>Chlamydiota</taxon>
        <taxon>Chlamydiia</taxon>
        <taxon>Chlamydiales</taxon>
        <taxon>Chlamydiaceae</taxon>
        <taxon>Chlamydia/Chlamydophila group</taxon>
        <taxon>Chlamydia</taxon>
    </lineage>
</organism>
<keyword evidence="9 16" id="KW-1133">Transmembrane helix</keyword>